<sequence length="115" mass="13134">MKFEQLTNFDNLAYLSIFPRGNDWYVWVANRDQPVHMDSNIREPIILYASPQLLNRSTIVATLLDTGEIAAALDSKILIPMELVVCSFYHQREGHNFAAAGGEEFYLFPENIRGI</sequence>
<dbReference type="PaxDb" id="3880-AET02754"/>
<name>G7L995_MEDTR</name>
<evidence type="ECO:0000313" key="1">
    <source>
        <dbReference type="EMBL" id="AET02754.1"/>
    </source>
</evidence>
<reference evidence="2" key="3">
    <citation type="submission" date="2015-04" db="UniProtKB">
        <authorList>
            <consortium name="EnsemblPlants"/>
        </authorList>
    </citation>
    <scope>IDENTIFICATION</scope>
    <source>
        <strain evidence="2">cv. Jemalong A17</strain>
    </source>
</reference>
<reference evidence="1 3" key="1">
    <citation type="journal article" date="2011" name="Nature">
        <title>The Medicago genome provides insight into the evolution of rhizobial symbioses.</title>
        <authorList>
            <person name="Young N.D."/>
            <person name="Debelle F."/>
            <person name="Oldroyd G.E."/>
            <person name="Geurts R."/>
            <person name="Cannon S.B."/>
            <person name="Udvardi M.K."/>
            <person name="Benedito V.A."/>
            <person name="Mayer K.F."/>
            <person name="Gouzy J."/>
            <person name="Schoof H."/>
            <person name="Van de Peer Y."/>
            <person name="Proost S."/>
            <person name="Cook D.R."/>
            <person name="Meyers B.C."/>
            <person name="Spannagl M."/>
            <person name="Cheung F."/>
            <person name="De Mita S."/>
            <person name="Krishnakumar V."/>
            <person name="Gundlach H."/>
            <person name="Zhou S."/>
            <person name="Mudge J."/>
            <person name="Bharti A.K."/>
            <person name="Murray J.D."/>
            <person name="Naoumkina M.A."/>
            <person name="Rosen B."/>
            <person name="Silverstein K.A."/>
            <person name="Tang H."/>
            <person name="Rombauts S."/>
            <person name="Zhao P.X."/>
            <person name="Zhou P."/>
            <person name="Barbe V."/>
            <person name="Bardou P."/>
            <person name="Bechner M."/>
            <person name="Bellec A."/>
            <person name="Berger A."/>
            <person name="Berges H."/>
            <person name="Bidwell S."/>
            <person name="Bisseling T."/>
            <person name="Choisne N."/>
            <person name="Couloux A."/>
            <person name="Denny R."/>
            <person name="Deshpande S."/>
            <person name="Dai X."/>
            <person name="Doyle J.J."/>
            <person name="Dudez A.M."/>
            <person name="Farmer A.D."/>
            <person name="Fouteau S."/>
            <person name="Franken C."/>
            <person name="Gibelin C."/>
            <person name="Gish J."/>
            <person name="Goldstein S."/>
            <person name="Gonzalez A.J."/>
            <person name="Green P.J."/>
            <person name="Hallab A."/>
            <person name="Hartog M."/>
            <person name="Hua A."/>
            <person name="Humphray S.J."/>
            <person name="Jeong D.H."/>
            <person name="Jing Y."/>
            <person name="Jocker A."/>
            <person name="Kenton S.M."/>
            <person name="Kim D.J."/>
            <person name="Klee K."/>
            <person name="Lai H."/>
            <person name="Lang C."/>
            <person name="Lin S."/>
            <person name="Macmil S.L."/>
            <person name="Magdelenat G."/>
            <person name="Matthews L."/>
            <person name="McCorrison J."/>
            <person name="Monaghan E.L."/>
            <person name="Mun J.H."/>
            <person name="Najar F.Z."/>
            <person name="Nicholson C."/>
            <person name="Noirot C."/>
            <person name="O'Bleness M."/>
            <person name="Paule C.R."/>
            <person name="Poulain J."/>
            <person name="Prion F."/>
            <person name="Qin B."/>
            <person name="Qu C."/>
            <person name="Retzel E.F."/>
            <person name="Riddle C."/>
            <person name="Sallet E."/>
            <person name="Samain S."/>
            <person name="Samson N."/>
            <person name="Sanders I."/>
            <person name="Saurat O."/>
            <person name="Scarpelli C."/>
            <person name="Schiex T."/>
            <person name="Segurens B."/>
            <person name="Severin A.J."/>
            <person name="Sherrier D.J."/>
            <person name="Shi R."/>
            <person name="Sims S."/>
            <person name="Singer S.R."/>
            <person name="Sinharoy S."/>
            <person name="Sterck L."/>
            <person name="Viollet A."/>
            <person name="Wang B.B."/>
            <person name="Wang K."/>
            <person name="Wang M."/>
            <person name="Wang X."/>
            <person name="Warfsmann J."/>
            <person name="Weissenbach J."/>
            <person name="White D.D."/>
            <person name="White J.D."/>
            <person name="Wiley G.B."/>
            <person name="Wincker P."/>
            <person name="Xing Y."/>
            <person name="Yang L."/>
            <person name="Yao Z."/>
            <person name="Ying F."/>
            <person name="Zhai J."/>
            <person name="Zhou L."/>
            <person name="Zuber A."/>
            <person name="Denarie J."/>
            <person name="Dixon R.A."/>
            <person name="May G.D."/>
            <person name="Schwartz D.C."/>
            <person name="Rogers J."/>
            <person name="Quetier F."/>
            <person name="Town C.D."/>
            <person name="Roe B.A."/>
        </authorList>
    </citation>
    <scope>NUCLEOTIDE SEQUENCE [LARGE SCALE GENOMIC DNA]</scope>
    <source>
        <strain evidence="1">A17</strain>
        <strain evidence="2 3">cv. Jemalong A17</strain>
    </source>
</reference>
<evidence type="ECO:0000313" key="2">
    <source>
        <dbReference type="EnsemblPlants" id="AET02754"/>
    </source>
</evidence>
<dbReference type="AlphaFoldDB" id="G7L995"/>
<dbReference type="EMBL" id="CM001224">
    <property type="protein sequence ID" value="AET02754.1"/>
    <property type="molecule type" value="Genomic_DNA"/>
</dbReference>
<gene>
    <name evidence="1" type="ordered locus">MTR_8g051650</name>
</gene>
<dbReference type="EnsemblPlants" id="AET02754">
    <property type="protein sequence ID" value="AET02754"/>
    <property type="gene ID" value="MTR_8g051650"/>
</dbReference>
<evidence type="ECO:0000313" key="3">
    <source>
        <dbReference type="Proteomes" id="UP000002051"/>
    </source>
</evidence>
<keyword evidence="3" id="KW-1185">Reference proteome</keyword>
<accession>G7L995</accession>
<organism evidence="1 3">
    <name type="scientific">Medicago truncatula</name>
    <name type="common">Barrel medic</name>
    <name type="synonym">Medicago tribuloides</name>
    <dbReference type="NCBI Taxonomy" id="3880"/>
    <lineage>
        <taxon>Eukaryota</taxon>
        <taxon>Viridiplantae</taxon>
        <taxon>Streptophyta</taxon>
        <taxon>Embryophyta</taxon>
        <taxon>Tracheophyta</taxon>
        <taxon>Spermatophyta</taxon>
        <taxon>Magnoliopsida</taxon>
        <taxon>eudicotyledons</taxon>
        <taxon>Gunneridae</taxon>
        <taxon>Pentapetalae</taxon>
        <taxon>rosids</taxon>
        <taxon>fabids</taxon>
        <taxon>Fabales</taxon>
        <taxon>Fabaceae</taxon>
        <taxon>Papilionoideae</taxon>
        <taxon>50 kb inversion clade</taxon>
        <taxon>NPAAA clade</taxon>
        <taxon>Hologalegina</taxon>
        <taxon>IRL clade</taxon>
        <taxon>Trifolieae</taxon>
        <taxon>Medicago</taxon>
    </lineage>
</organism>
<dbReference type="Proteomes" id="UP000002051">
    <property type="component" value="Chromosome 8"/>
</dbReference>
<reference evidence="1 3" key="2">
    <citation type="journal article" date="2014" name="BMC Genomics">
        <title>An improved genome release (version Mt4.0) for the model legume Medicago truncatula.</title>
        <authorList>
            <person name="Tang H."/>
            <person name="Krishnakumar V."/>
            <person name="Bidwell S."/>
            <person name="Rosen B."/>
            <person name="Chan A."/>
            <person name="Zhou S."/>
            <person name="Gentzbittel L."/>
            <person name="Childs K.L."/>
            <person name="Yandell M."/>
            <person name="Gundlach H."/>
            <person name="Mayer K.F."/>
            <person name="Schwartz D.C."/>
            <person name="Town C.D."/>
        </authorList>
    </citation>
    <scope>GENOME REANNOTATION</scope>
    <source>
        <strain evidence="2 3">cv. Jemalong A17</strain>
    </source>
</reference>
<protein>
    <submittedName>
        <fullName evidence="1 2">Uncharacterized protein</fullName>
    </submittedName>
</protein>
<dbReference type="HOGENOM" id="CLU_2112553_0_0_1"/>
<proteinExistence type="predicted"/>